<feature type="chain" id="PRO_5045827443" evidence="2">
    <location>
        <begin position="24"/>
        <end position="200"/>
    </location>
</feature>
<feature type="region of interest" description="Disordered" evidence="1">
    <location>
        <begin position="110"/>
        <end position="130"/>
    </location>
</feature>
<dbReference type="Proteomes" id="UP001652582">
    <property type="component" value="Chromosome 7"/>
</dbReference>
<dbReference type="KEGG" id="bany:112054553"/>
<keyword evidence="2" id="KW-0732">Signal</keyword>
<evidence type="ECO:0000313" key="4">
    <source>
        <dbReference type="RefSeq" id="XP_023950147.2"/>
    </source>
</evidence>
<dbReference type="RefSeq" id="XP_023950147.2">
    <property type="nucleotide sequence ID" value="XM_024094379.2"/>
</dbReference>
<feature type="signal peptide" evidence="2">
    <location>
        <begin position="1"/>
        <end position="23"/>
    </location>
</feature>
<evidence type="ECO:0000313" key="3">
    <source>
        <dbReference type="Proteomes" id="UP001652582"/>
    </source>
</evidence>
<dbReference type="AlphaFoldDB" id="A0A6J1NXY9"/>
<keyword evidence="3" id="KW-1185">Reference proteome</keyword>
<evidence type="ECO:0000256" key="1">
    <source>
        <dbReference type="SAM" id="MobiDB-lite"/>
    </source>
</evidence>
<dbReference type="GeneID" id="112054553"/>
<protein>
    <submittedName>
        <fullName evidence="4">Uncharacterized protein LOC112054553</fullName>
    </submittedName>
</protein>
<organism evidence="3 4">
    <name type="scientific">Bicyclus anynana</name>
    <name type="common">Squinting bush brown butterfly</name>
    <dbReference type="NCBI Taxonomy" id="110368"/>
    <lineage>
        <taxon>Eukaryota</taxon>
        <taxon>Metazoa</taxon>
        <taxon>Ecdysozoa</taxon>
        <taxon>Arthropoda</taxon>
        <taxon>Hexapoda</taxon>
        <taxon>Insecta</taxon>
        <taxon>Pterygota</taxon>
        <taxon>Neoptera</taxon>
        <taxon>Endopterygota</taxon>
        <taxon>Lepidoptera</taxon>
        <taxon>Glossata</taxon>
        <taxon>Ditrysia</taxon>
        <taxon>Papilionoidea</taxon>
        <taxon>Nymphalidae</taxon>
        <taxon>Satyrinae</taxon>
        <taxon>Satyrini</taxon>
        <taxon>Mycalesina</taxon>
        <taxon>Bicyclus</taxon>
    </lineage>
</organism>
<reference evidence="4" key="1">
    <citation type="submission" date="2025-08" db="UniProtKB">
        <authorList>
            <consortium name="RefSeq"/>
        </authorList>
    </citation>
    <scope>IDENTIFICATION</scope>
</reference>
<gene>
    <name evidence="4" type="primary">LOC112054553</name>
</gene>
<proteinExistence type="predicted"/>
<evidence type="ECO:0000256" key="2">
    <source>
        <dbReference type="SAM" id="SignalP"/>
    </source>
</evidence>
<sequence>MLLNIKTVILLTYGMLCVREALCYPPPVPVDILTRNIEHLSQQLEHSRIPIENRRLFFRLLIKNIQGKTRDLFSKFTEAPASSRTIGPSWLTGPTGSIGPTESIWSTVATGTPMNNTQDAAKRTETLSKTDQPYSDVARNINSQSNSGSTVDSNAVERQITEEPNPVDLDSYPTTTDINNEEDELSIRIVPQQVVATLLG</sequence>
<feature type="compositionally biased region" description="Polar residues" evidence="1">
    <location>
        <begin position="110"/>
        <end position="119"/>
    </location>
</feature>
<name>A0A6J1NXY9_BICAN</name>
<accession>A0A6J1NXY9</accession>